<keyword evidence="2" id="KW-1185">Reference proteome</keyword>
<evidence type="ECO:0000313" key="1">
    <source>
        <dbReference type="EMBL" id="KAB2098647.1"/>
    </source>
</evidence>
<name>A0ACB6F2M2_9PLEO</name>
<sequence length="36" mass="3838">MRGFSNDLDDGHLDGEHNVVPSGDDTSDDENPGPEP</sequence>
<dbReference type="Proteomes" id="UP000293547">
    <property type="component" value="Unassembled WGS sequence"/>
</dbReference>
<proteinExistence type="predicted"/>
<gene>
    <name evidence="1" type="ORF">AG0111_0g13121</name>
</gene>
<dbReference type="EMBL" id="PDWZ02000023">
    <property type="protein sequence ID" value="KAB2098647.1"/>
    <property type="molecule type" value="Genomic_DNA"/>
</dbReference>
<comment type="caution">
    <text evidence="1">The sequence shown here is derived from an EMBL/GenBank/DDBJ whole genome shotgun (WGS) entry which is preliminary data.</text>
</comment>
<organism evidence="1 2">
    <name type="scientific">Alternaria gaisen</name>
    <dbReference type="NCBI Taxonomy" id="167740"/>
    <lineage>
        <taxon>Eukaryota</taxon>
        <taxon>Fungi</taxon>
        <taxon>Dikarya</taxon>
        <taxon>Ascomycota</taxon>
        <taxon>Pezizomycotina</taxon>
        <taxon>Dothideomycetes</taxon>
        <taxon>Pleosporomycetidae</taxon>
        <taxon>Pleosporales</taxon>
        <taxon>Pleosporineae</taxon>
        <taxon>Pleosporaceae</taxon>
        <taxon>Alternaria</taxon>
        <taxon>Alternaria sect. Alternaria</taxon>
    </lineage>
</organism>
<evidence type="ECO:0000313" key="2">
    <source>
        <dbReference type="Proteomes" id="UP000293547"/>
    </source>
</evidence>
<protein>
    <submittedName>
        <fullName evidence="1">Uncharacterized protein</fullName>
    </submittedName>
</protein>
<reference evidence="1 2" key="1">
    <citation type="journal article" date="2019" name="bioRxiv">
        <title>Genomics, evolutionary history and diagnostics of the Alternaria alternata species group including apple and Asian pear pathotypes.</title>
        <authorList>
            <person name="Armitage A.D."/>
            <person name="Cockerton H.M."/>
            <person name="Sreenivasaprasad S."/>
            <person name="Woodhall J.W."/>
            <person name="Lane C.R."/>
            <person name="Harrison R.J."/>
            <person name="Clarkson J.P."/>
        </authorList>
    </citation>
    <scope>NUCLEOTIDE SEQUENCE [LARGE SCALE GENOMIC DNA]</scope>
    <source>
        <strain evidence="1 2">FERA 650</strain>
    </source>
</reference>
<accession>A0ACB6F2M2</accession>